<dbReference type="OrthoDB" id="5965749at2759"/>
<dbReference type="OMA" id="EPARIYI"/>
<feature type="transmembrane region" description="Helical" evidence="10">
    <location>
        <begin position="235"/>
        <end position="257"/>
    </location>
</feature>
<dbReference type="HOGENOM" id="CLU_009579_21_0_1"/>
<reference evidence="12 14" key="2">
    <citation type="journal article" date="2013" name="Nature">
        <title>Insights into bilaterian evolution from three spiralian genomes.</title>
        <authorList>
            <person name="Simakov O."/>
            <person name="Marletaz F."/>
            <person name="Cho S.J."/>
            <person name="Edsinger-Gonzales E."/>
            <person name="Havlak P."/>
            <person name="Hellsten U."/>
            <person name="Kuo D.H."/>
            <person name="Larsson T."/>
            <person name="Lv J."/>
            <person name="Arendt D."/>
            <person name="Savage R."/>
            <person name="Osoegawa K."/>
            <person name="de Jong P."/>
            <person name="Grimwood J."/>
            <person name="Chapman J.A."/>
            <person name="Shapiro H."/>
            <person name="Aerts A."/>
            <person name="Otillar R.P."/>
            <person name="Terry A.Y."/>
            <person name="Boore J.L."/>
            <person name="Grigoriev I.V."/>
            <person name="Lindberg D.R."/>
            <person name="Seaver E.C."/>
            <person name="Weisblat D.A."/>
            <person name="Putnam N.H."/>
            <person name="Rokhsar D.S."/>
        </authorList>
    </citation>
    <scope>NUCLEOTIDE SEQUENCE</scope>
    <source>
        <strain evidence="12 14">I ESC-2004</strain>
    </source>
</reference>
<dbReference type="GO" id="GO:0004993">
    <property type="term" value="F:G protein-coupled serotonin receptor activity"/>
    <property type="evidence" value="ECO:0007669"/>
    <property type="project" value="TreeGrafter"/>
</dbReference>
<feature type="transmembrane region" description="Helical" evidence="10">
    <location>
        <begin position="76"/>
        <end position="94"/>
    </location>
</feature>
<proteinExistence type="inferred from homology"/>
<keyword evidence="14" id="KW-1185">Reference proteome</keyword>
<accession>R7TJF5</accession>
<keyword evidence="7 9" id="KW-0675">Receptor</keyword>
<evidence type="ECO:0000256" key="2">
    <source>
        <dbReference type="ARBA" id="ARBA00022475"/>
    </source>
</evidence>
<dbReference type="PANTHER" id="PTHR24247:SF202">
    <property type="entry name" value="5-HYDROXYTRYPTAMINE RECEPTOR 1"/>
    <property type="match status" value="1"/>
</dbReference>
<dbReference type="GO" id="GO:0007187">
    <property type="term" value="P:G protein-coupled receptor signaling pathway, coupled to cyclic nucleotide second messenger"/>
    <property type="evidence" value="ECO:0007669"/>
    <property type="project" value="TreeGrafter"/>
</dbReference>
<reference evidence="14" key="1">
    <citation type="submission" date="2012-12" db="EMBL/GenBank/DDBJ databases">
        <authorList>
            <person name="Hellsten U."/>
            <person name="Grimwood J."/>
            <person name="Chapman J.A."/>
            <person name="Shapiro H."/>
            <person name="Aerts A."/>
            <person name="Otillar R.P."/>
            <person name="Terry A.Y."/>
            <person name="Boore J.L."/>
            <person name="Simakov O."/>
            <person name="Marletaz F."/>
            <person name="Cho S.-J."/>
            <person name="Edsinger-Gonzales E."/>
            <person name="Havlak P."/>
            <person name="Kuo D.-H."/>
            <person name="Larsson T."/>
            <person name="Lv J."/>
            <person name="Arendt D."/>
            <person name="Savage R."/>
            <person name="Osoegawa K."/>
            <person name="de Jong P."/>
            <person name="Lindberg D.R."/>
            <person name="Seaver E.C."/>
            <person name="Weisblat D.A."/>
            <person name="Putnam N.H."/>
            <person name="Grigoriev I.V."/>
            <person name="Rokhsar D.S."/>
        </authorList>
    </citation>
    <scope>NUCLEOTIDE SEQUENCE</scope>
    <source>
        <strain evidence="14">I ESC-2004</strain>
    </source>
</reference>
<keyword evidence="5 9" id="KW-0297">G-protein coupled receptor</keyword>
<keyword evidence="2" id="KW-1003">Cell membrane</keyword>
<dbReference type="EMBL" id="KB309617">
    <property type="protein sequence ID" value="ELT93809.1"/>
    <property type="molecule type" value="Genomic_DNA"/>
</dbReference>
<dbReference type="SUPFAM" id="SSF81321">
    <property type="entry name" value="Family A G protein-coupled receptor-like"/>
    <property type="match status" value="1"/>
</dbReference>
<dbReference type="PANTHER" id="PTHR24247">
    <property type="entry name" value="5-HYDROXYTRYPTAMINE RECEPTOR"/>
    <property type="match status" value="1"/>
</dbReference>
<dbReference type="PROSITE" id="PS50262">
    <property type="entry name" value="G_PROTEIN_RECEP_F1_2"/>
    <property type="match status" value="1"/>
</dbReference>
<evidence type="ECO:0000256" key="5">
    <source>
        <dbReference type="ARBA" id="ARBA00023040"/>
    </source>
</evidence>
<feature type="transmembrane region" description="Helical" evidence="10">
    <location>
        <begin position="201"/>
        <end position="223"/>
    </location>
</feature>
<dbReference type="GO" id="GO:0045202">
    <property type="term" value="C:synapse"/>
    <property type="evidence" value="ECO:0007669"/>
    <property type="project" value="GOC"/>
</dbReference>
<keyword evidence="4 10" id="KW-1133">Transmembrane helix</keyword>
<dbReference type="InterPro" id="IPR000276">
    <property type="entry name" value="GPCR_Rhodpsn"/>
</dbReference>
<keyword evidence="8 9" id="KW-0807">Transducer</keyword>
<comment type="similarity">
    <text evidence="9">Belongs to the G-protein coupled receptor 1 family.</text>
</comment>
<sequence>MDSTNASNVLNFLKVSPLTPVVSSCVVVVNLLMLLVVVINRTLLKTISPFIASLAFADLIVGLTMVLNYFRIGAQLLTTLGITASVSHIMVIAVDRCVSVMAAMTYQATVTNRIISVIILILWLVIFAVTCVPAIINDTADTVTPMKLELQLGVFGVETAFIIGLYAYLGAVALRHHHAIRRQVAAFTNQDKPCIPKASRVLLIILAAYLVLWTPYFACLVFILCDREDLLSDLVLEFVLVLGISNSGVNIFVYVVMNSQFRSAVVQLFKCKRMNDRDLA</sequence>
<dbReference type="SMART" id="SM01381">
    <property type="entry name" value="7TM_GPCR_Srsx"/>
    <property type="match status" value="1"/>
</dbReference>
<feature type="transmembrane region" description="Helical" evidence="10">
    <location>
        <begin position="114"/>
        <end position="136"/>
    </location>
</feature>
<protein>
    <recommendedName>
        <fullName evidence="11">G-protein coupled receptors family 1 profile domain-containing protein</fullName>
    </recommendedName>
</protein>
<dbReference type="GO" id="GO:0007268">
    <property type="term" value="P:chemical synaptic transmission"/>
    <property type="evidence" value="ECO:0007669"/>
    <property type="project" value="TreeGrafter"/>
</dbReference>
<keyword evidence="6 10" id="KW-0472">Membrane</keyword>
<dbReference type="GO" id="GO:0005886">
    <property type="term" value="C:plasma membrane"/>
    <property type="evidence" value="ECO:0007669"/>
    <property type="project" value="UniProtKB-SubCell"/>
</dbReference>
<evidence type="ECO:0000256" key="1">
    <source>
        <dbReference type="ARBA" id="ARBA00004651"/>
    </source>
</evidence>
<gene>
    <name evidence="12" type="ORF">CAPTEDRAFT_190990</name>
</gene>
<evidence type="ECO:0000259" key="11">
    <source>
        <dbReference type="PROSITE" id="PS50262"/>
    </source>
</evidence>
<dbReference type="PROSITE" id="PS00237">
    <property type="entry name" value="G_PROTEIN_RECEP_F1_1"/>
    <property type="match status" value="1"/>
</dbReference>
<evidence type="ECO:0000313" key="14">
    <source>
        <dbReference type="Proteomes" id="UP000014760"/>
    </source>
</evidence>
<evidence type="ECO:0000256" key="10">
    <source>
        <dbReference type="SAM" id="Phobius"/>
    </source>
</evidence>
<feature type="transmembrane region" description="Helical" evidence="10">
    <location>
        <begin position="20"/>
        <end position="39"/>
    </location>
</feature>
<dbReference type="EnsemblMetazoa" id="CapteT190990">
    <property type="protein sequence ID" value="CapteP190990"/>
    <property type="gene ID" value="CapteG190990"/>
</dbReference>
<evidence type="ECO:0000256" key="8">
    <source>
        <dbReference type="ARBA" id="ARBA00023224"/>
    </source>
</evidence>
<evidence type="ECO:0000313" key="13">
    <source>
        <dbReference type="EnsemblMetazoa" id="CapteP190990"/>
    </source>
</evidence>
<name>R7TJF5_CAPTE</name>
<organism evidence="12">
    <name type="scientific">Capitella teleta</name>
    <name type="common">Polychaete worm</name>
    <dbReference type="NCBI Taxonomy" id="283909"/>
    <lineage>
        <taxon>Eukaryota</taxon>
        <taxon>Metazoa</taxon>
        <taxon>Spiralia</taxon>
        <taxon>Lophotrochozoa</taxon>
        <taxon>Annelida</taxon>
        <taxon>Polychaeta</taxon>
        <taxon>Sedentaria</taxon>
        <taxon>Scolecida</taxon>
        <taxon>Capitellidae</taxon>
        <taxon>Capitella</taxon>
    </lineage>
</organism>
<dbReference type="Pfam" id="PF00001">
    <property type="entry name" value="7tm_1"/>
    <property type="match status" value="1"/>
</dbReference>
<comment type="subcellular location">
    <subcellularLocation>
        <location evidence="1">Cell membrane</location>
        <topology evidence="1">Multi-pass membrane protein</topology>
    </subcellularLocation>
</comment>
<dbReference type="STRING" id="283909.R7TJF5"/>
<evidence type="ECO:0000256" key="6">
    <source>
        <dbReference type="ARBA" id="ARBA00023136"/>
    </source>
</evidence>
<dbReference type="InterPro" id="IPR017452">
    <property type="entry name" value="GPCR_Rhodpsn_7TM"/>
</dbReference>
<feature type="domain" description="G-protein coupled receptors family 1 profile" evidence="11">
    <location>
        <begin position="29"/>
        <end position="254"/>
    </location>
</feature>
<keyword evidence="3 9" id="KW-0812">Transmembrane</keyword>
<evidence type="ECO:0000256" key="9">
    <source>
        <dbReference type="RuleBase" id="RU000688"/>
    </source>
</evidence>
<dbReference type="Proteomes" id="UP000014760">
    <property type="component" value="Unassembled WGS sequence"/>
</dbReference>
<dbReference type="EMBL" id="AMQN01002595">
    <property type="status" value="NOT_ANNOTATED_CDS"/>
    <property type="molecule type" value="Genomic_DNA"/>
</dbReference>
<evidence type="ECO:0000313" key="12">
    <source>
        <dbReference type="EMBL" id="ELT93809.1"/>
    </source>
</evidence>
<feature type="transmembrane region" description="Helical" evidence="10">
    <location>
        <begin position="51"/>
        <end position="70"/>
    </location>
</feature>
<evidence type="ECO:0000256" key="4">
    <source>
        <dbReference type="ARBA" id="ARBA00022989"/>
    </source>
</evidence>
<dbReference type="GO" id="GO:0030425">
    <property type="term" value="C:dendrite"/>
    <property type="evidence" value="ECO:0007669"/>
    <property type="project" value="TreeGrafter"/>
</dbReference>
<dbReference type="Gene3D" id="1.20.1070.10">
    <property type="entry name" value="Rhodopsin 7-helix transmembrane proteins"/>
    <property type="match status" value="1"/>
</dbReference>
<evidence type="ECO:0000256" key="7">
    <source>
        <dbReference type="ARBA" id="ARBA00023170"/>
    </source>
</evidence>
<dbReference type="PRINTS" id="PR00237">
    <property type="entry name" value="GPCRRHODOPSN"/>
</dbReference>
<reference evidence="13" key="3">
    <citation type="submission" date="2015-06" db="UniProtKB">
        <authorList>
            <consortium name="EnsemblMetazoa"/>
        </authorList>
    </citation>
    <scope>IDENTIFICATION</scope>
</reference>
<feature type="transmembrane region" description="Helical" evidence="10">
    <location>
        <begin position="152"/>
        <end position="174"/>
    </location>
</feature>
<evidence type="ECO:0000256" key="3">
    <source>
        <dbReference type="ARBA" id="ARBA00022692"/>
    </source>
</evidence>
<dbReference type="AlphaFoldDB" id="R7TJF5"/>
<dbReference type="GO" id="GO:0030594">
    <property type="term" value="F:neurotransmitter receptor activity"/>
    <property type="evidence" value="ECO:0007669"/>
    <property type="project" value="TreeGrafter"/>
</dbReference>